<dbReference type="RefSeq" id="WP_142574625.1">
    <property type="nucleotide sequence ID" value="NZ_BMMN01000015.1"/>
</dbReference>
<evidence type="ECO:0000313" key="2">
    <source>
        <dbReference type="Proteomes" id="UP000653480"/>
    </source>
</evidence>
<dbReference type="AlphaFoldDB" id="A0A8H9H5H4"/>
<accession>A0A8H9H5H4</accession>
<organism evidence="1 2">
    <name type="scientific">Microbispora bryophytorum</name>
    <dbReference type="NCBI Taxonomy" id="1460882"/>
    <lineage>
        <taxon>Bacteria</taxon>
        <taxon>Bacillati</taxon>
        <taxon>Actinomycetota</taxon>
        <taxon>Actinomycetes</taxon>
        <taxon>Streptosporangiales</taxon>
        <taxon>Streptosporangiaceae</taxon>
        <taxon>Microbispora</taxon>
    </lineage>
</organism>
<name>A0A8H9H5H4_9ACTN</name>
<dbReference type="Proteomes" id="UP000653480">
    <property type="component" value="Unassembled WGS sequence"/>
</dbReference>
<dbReference type="OrthoDB" id="9794735at2"/>
<keyword evidence="2" id="KW-1185">Reference proteome</keyword>
<sequence length="80" mass="8534">MILILSDREDTTVRRVLPEIERRGVPVTWCGTGESAARSRVTATFGGEHLLPEVDPDGAPAPVEKRAGPLVRDAAAWAAA</sequence>
<dbReference type="EMBL" id="BMMN01000015">
    <property type="protein sequence ID" value="GGO27621.1"/>
    <property type="molecule type" value="Genomic_DNA"/>
</dbReference>
<reference evidence="1" key="2">
    <citation type="submission" date="2020-09" db="EMBL/GenBank/DDBJ databases">
        <authorList>
            <person name="Sun Q."/>
            <person name="Zhou Y."/>
        </authorList>
    </citation>
    <scope>NUCLEOTIDE SEQUENCE</scope>
    <source>
        <strain evidence="1">CGMCC 4.7138</strain>
    </source>
</reference>
<protein>
    <submittedName>
        <fullName evidence="1">Uncharacterized protein</fullName>
    </submittedName>
</protein>
<evidence type="ECO:0000313" key="1">
    <source>
        <dbReference type="EMBL" id="GGO27621.1"/>
    </source>
</evidence>
<reference evidence="1" key="1">
    <citation type="journal article" date="2014" name="Int. J. Syst. Evol. Microbiol.">
        <title>Complete genome sequence of Corynebacterium casei LMG S-19264T (=DSM 44701T), isolated from a smear-ripened cheese.</title>
        <authorList>
            <consortium name="US DOE Joint Genome Institute (JGI-PGF)"/>
            <person name="Walter F."/>
            <person name="Albersmeier A."/>
            <person name="Kalinowski J."/>
            <person name="Ruckert C."/>
        </authorList>
    </citation>
    <scope>NUCLEOTIDE SEQUENCE</scope>
    <source>
        <strain evidence="1">CGMCC 4.7138</strain>
    </source>
</reference>
<comment type="caution">
    <text evidence="1">The sequence shown here is derived from an EMBL/GenBank/DDBJ whole genome shotgun (WGS) entry which is preliminary data.</text>
</comment>
<proteinExistence type="predicted"/>
<gene>
    <name evidence="1" type="ORF">GCM10011574_61210</name>
</gene>